<gene>
    <name evidence="12" type="ORF">BK022_09060</name>
</gene>
<name>A0A1S1P772_METEX</name>
<reference evidence="12 13" key="1">
    <citation type="submission" date="2016-10" db="EMBL/GenBank/DDBJ databases">
        <title>Draft genome sequence of Methylobacterium extorquens CP3, a seed endophyte of Crotalaria pumila with plant growth-promoting and metal tolerance properties.</title>
        <authorList>
            <person name="Sanchez-Lopez A.S."/>
            <person name="Van Hamme J.D."/>
            <person name="Thijs S."/>
            <person name="Mcammond B.M."/>
            <person name="Stevens V."/>
            <person name="Gonzalez-Chavez M.D.C."/>
            <person name="Vangronsveld J."/>
        </authorList>
    </citation>
    <scope>NUCLEOTIDE SEQUENCE [LARGE SCALE GENOMIC DNA]</scope>
    <source>
        <strain evidence="12 13">CP3</strain>
    </source>
</reference>
<proteinExistence type="inferred from homology"/>
<dbReference type="InterPro" id="IPR003651">
    <property type="entry name" value="Endonuclease3_FeS-loop_motif"/>
</dbReference>
<evidence type="ECO:0000256" key="1">
    <source>
        <dbReference type="ARBA" id="ARBA00001966"/>
    </source>
</evidence>
<keyword evidence="9" id="KW-0234">DNA repair</keyword>
<sequence>MPATPSRSQNTSRRAAAPVAAKRDLDAIYGILSKTYTTFDETDDPWMTNGLSSTPFKSLVSVCLSTMTITKRVVNAAVPLYEKVSTFEELRDLPDDELRRIIKPVAHYNRKTKNLKEMARQIIEDYGGNIPDNRDDLMKLQGVGRKCVDILMNFTYSEDSIAVDTHVLRVLNRLGVVDTTSAKQAADLINAQTPARHKRHAHEWLIQHGMKICIARTPKCADCPLTKHCDWYADHRTA</sequence>
<comment type="cofactor">
    <cofactor evidence="1">
        <name>[4Fe-4S] cluster</name>
        <dbReference type="ChEBI" id="CHEBI:49883"/>
    </cofactor>
</comment>
<dbReference type="InterPro" id="IPR023170">
    <property type="entry name" value="HhH_base_excis_C"/>
</dbReference>
<dbReference type="GO" id="GO:0019104">
    <property type="term" value="F:DNA N-glycosylase activity"/>
    <property type="evidence" value="ECO:0007669"/>
    <property type="project" value="TreeGrafter"/>
</dbReference>
<keyword evidence="3" id="KW-0004">4Fe-4S</keyword>
<dbReference type="InterPro" id="IPR003265">
    <property type="entry name" value="HhH-GPD_domain"/>
</dbReference>
<evidence type="ECO:0000256" key="6">
    <source>
        <dbReference type="ARBA" id="ARBA00022801"/>
    </source>
</evidence>
<keyword evidence="4" id="KW-0479">Metal-binding</keyword>
<dbReference type="SMART" id="SM00478">
    <property type="entry name" value="ENDO3c"/>
    <property type="match status" value="1"/>
</dbReference>
<keyword evidence="7" id="KW-0408">Iron</keyword>
<evidence type="ECO:0000256" key="2">
    <source>
        <dbReference type="ARBA" id="ARBA00008343"/>
    </source>
</evidence>
<evidence type="ECO:0000256" key="3">
    <source>
        <dbReference type="ARBA" id="ARBA00022485"/>
    </source>
</evidence>
<dbReference type="AlphaFoldDB" id="A0A1S1P772"/>
<dbReference type="Gene3D" id="1.10.340.30">
    <property type="entry name" value="Hypothetical protein, domain 2"/>
    <property type="match status" value="1"/>
</dbReference>
<dbReference type="Proteomes" id="UP000180215">
    <property type="component" value="Unassembled WGS sequence"/>
</dbReference>
<dbReference type="GO" id="GO:0046872">
    <property type="term" value="F:metal ion binding"/>
    <property type="evidence" value="ECO:0007669"/>
    <property type="project" value="UniProtKB-KW"/>
</dbReference>
<keyword evidence="5" id="KW-0227">DNA damage</keyword>
<dbReference type="GO" id="GO:0051539">
    <property type="term" value="F:4 iron, 4 sulfur cluster binding"/>
    <property type="evidence" value="ECO:0007669"/>
    <property type="project" value="UniProtKB-KW"/>
</dbReference>
<dbReference type="CDD" id="cd00056">
    <property type="entry name" value="ENDO3c"/>
    <property type="match status" value="1"/>
</dbReference>
<dbReference type="Pfam" id="PF00730">
    <property type="entry name" value="HhH-GPD"/>
    <property type="match status" value="1"/>
</dbReference>
<keyword evidence="8" id="KW-0411">Iron-sulfur</keyword>
<dbReference type="PANTHER" id="PTHR10359:SF18">
    <property type="entry name" value="ENDONUCLEASE III"/>
    <property type="match status" value="1"/>
</dbReference>
<evidence type="ECO:0000256" key="5">
    <source>
        <dbReference type="ARBA" id="ARBA00022763"/>
    </source>
</evidence>
<dbReference type="InterPro" id="IPR011257">
    <property type="entry name" value="DNA_glycosylase"/>
</dbReference>
<feature type="domain" description="HhH-GPD" evidence="11">
    <location>
        <begin position="64"/>
        <end position="211"/>
    </location>
</feature>
<dbReference type="SUPFAM" id="SSF48150">
    <property type="entry name" value="DNA-glycosylase"/>
    <property type="match status" value="1"/>
</dbReference>
<keyword evidence="6" id="KW-0378">Hydrolase</keyword>
<dbReference type="GO" id="GO:0006285">
    <property type="term" value="P:base-excision repair, AP site formation"/>
    <property type="evidence" value="ECO:0007669"/>
    <property type="project" value="TreeGrafter"/>
</dbReference>
<comment type="caution">
    <text evidence="12">The sequence shown here is derived from an EMBL/GenBank/DDBJ whole genome shotgun (WGS) entry which is preliminary data.</text>
</comment>
<evidence type="ECO:0000256" key="9">
    <source>
        <dbReference type="ARBA" id="ARBA00023204"/>
    </source>
</evidence>
<dbReference type="Gene3D" id="1.10.1670.10">
    <property type="entry name" value="Helix-hairpin-Helix base-excision DNA repair enzymes (C-terminal)"/>
    <property type="match status" value="1"/>
</dbReference>
<dbReference type="EMBL" id="MNAO01000078">
    <property type="protein sequence ID" value="OHV16905.1"/>
    <property type="molecule type" value="Genomic_DNA"/>
</dbReference>
<dbReference type="SMART" id="SM00525">
    <property type="entry name" value="FES"/>
    <property type="match status" value="1"/>
</dbReference>
<organism evidence="12 13">
    <name type="scientific">Methylorubrum extorquens</name>
    <name type="common">Methylobacterium dichloromethanicum</name>
    <name type="synonym">Methylobacterium extorquens</name>
    <dbReference type="NCBI Taxonomy" id="408"/>
    <lineage>
        <taxon>Bacteria</taxon>
        <taxon>Pseudomonadati</taxon>
        <taxon>Pseudomonadota</taxon>
        <taxon>Alphaproteobacteria</taxon>
        <taxon>Hyphomicrobiales</taxon>
        <taxon>Methylobacteriaceae</taxon>
        <taxon>Methylorubrum</taxon>
    </lineage>
</organism>
<evidence type="ECO:0000256" key="4">
    <source>
        <dbReference type="ARBA" id="ARBA00022723"/>
    </source>
</evidence>
<comment type="similarity">
    <text evidence="2">Belongs to the Nth/MutY family.</text>
</comment>
<keyword evidence="12" id="KW-0456">Lyase</keyword>
<evidence type="ECO:0000313" key="12">
    <source>
        <dbReference type="EMBL" id="OHV16905.1"/>
    </source>
</evidence>
<evidence type="ECO:0000259" key="11">
    <source>
        <dbReference type="SMART" id="SM00478"/>
    </source>
</evidence>
<evidence type="ECO:0000256" key="8">
    <source>
        <dbReference type="ARBA" id="ARBA00023014"/>
    </source>
</evidence>
<protein>
    <submittedName>
        <fullName evidence="12">DNA lyase</fullName>
    </submittedName>
</protein>
<accession>A0A1S1P772</accession>
<dbReference type="FunFam" id="1.10.340.30:FF:000001">
    <property type="entry name" value="Endonuclease III"/>
    <property type="match status" value="1"/>
</dbReference>
<evidence type="ECO:0000313" key="13">
    <source>
        <dbReference type="Proteomes" id="UP000180215"/>
    </source>
</evidence>
<dbReference type="GO" id="GO:0016829">
    <property type="term" value="F:lyase activity"/>
    <property type="evidence" value="ECO:0007669"/>
    <property type="project" value="UniProtKB-KW"/>
</dbReference>
<dbReference type="PANTHER" id="PTHR10359">
    <property type="entry name" value="A/G-SPECIFIC ADENINE GLYCOSYLASE/ENDONUCLEASE III"/>
    <property type="match status" value="1"/>
</dbReference>
<evidence type="ECO:0000256" key="7">
    <source>
        <dbReference type="ARBA" id="ARBA00023004"/>
    </source>
</evidence>
<keyword evidence="10" id="KW-0326">Glycosidase</keyword>
<evidence type="ECO:0000256" key="10">
    <source>
        <dbReference type="ARBA" id="ARBA00023295"/>
    </source>
</evidence>